<reference evidence="4 5" key="1">
    <citation type="submission" date="2020-08" db="EMBL/GenBank/DDBJ databases">
        <title>Genomic Encyclopedia of Type Strains, Phase IV (KMG-IV): sequencing the most valuable type-strain genomes for metagenomic binning, comparative biology and taxonomic classification.</title>
        <authorList>
            <person name="Goeker M."/>
        </authorList>
    </citation>
    <scope>NUCLEOTIDE SEQUENCE [LARGE SCALE GENOMIC DNA]</scope>
    <source>
        <strain evidence="4 5">DSM 23562</strain>
    </source>
</reference>
<dbReference type="EMBL" id="JACHGW010000004">
    <property type="protein sequence ID" value="MBB6052485.1"/>
    <property type="molecule type" value="Genomic_DNA"/>
</dbReference>
<protein>
    <submittedName>
        <fullName evidence="4">NAD(P)-dependent dehydrogenase (Short-subunit alcohol dehydrogenase family)</fullName>
    </submittedName>
</protein>
<gene>
    <name evidence="4" type="ORF">HNQ39_004306</name>
</gene>
<dbReference type="PRINTS" id="PR00081">
    <property type="entry name" value="GDHRDH"/>
</dbReference>
<evidence type="ECO:0000313" key="4">
    <source>
        <dbReference type="EMBL" id="MBB6052485.1"/>
    </source>
</evidence>
<name>A0A7W9W8T9_ARMRO</name>
<comment type="caution">
    <text evidence="4">The sequence shown here is derived from an EMBL/GenBank/DDBJ whole genome shotgun (WGS) entry which is preliminary data.</text>
</comment>
<dbReference type="RefSeq" id="WP_184201604.1">
    <property type="nucleotide sequence ID" value="NZ_JACHGW010000004.1"/>
</dbReference>
<dbReference type="Gene3D" id="3.40.50.720">
    <property type="entry name" value="NAD(P)-binding Rossmann-like Domain"/>
    <property type="match status" value="1"/>
</dbReference>
<dbReference type="PANTHER" id="PTHR42879">
    <property type="entry name" value="3-OXOACYL-(ACYL-CARRIER-PROTEIN) REDUCTASE"/>
    <property type="match status" value="1"/>
</dbReference>
<organism evidence="4 5">
    <name type="scientific">Armatimonas rosea</name>
    <dbReference type="NCBI Taxonomy" id="685828"/>
    <lineage>
        <taxon>Bacteria</taxon>
        <taxon>Bacillati</taxon>
        <taxon>Armatimonadota</taxon>
        <taxon>Armatimonadia</taxon>
        <taxon>Armatimonadales</taxon>
        <taxon>Armatimonadaceae</taxon>
        <taxon>Armatimonas</taxon>
    </lineage>
</organism>
<feature type="domain" description="Ketoreductase" evidence="3">
    <location>
        <begin position="9"/>
        <end position="192"/>
    </location>
</feature>
<keyword evidence="5" id="KW-1185">Reference proteome</keyword>
<evidence type="ECO:0000313" key="5">
    <source>
        <dbReference type="Proteomes" id="UP000520814"/>
    </source>
</evidence>
<dbReference type="InterPro" id="IPR002347">
    <property type="entry name" value="SDR_fam"/>
</dbReference>
<comment type="similarity">
    <text evidence="1 2">Belongs to the short-chain dehydrogenases/reductases (SDR) family.</text>
</comment>
<dbReference type="InterPro" id="IPR050259">
    <property type="entry name" value="SDR"/>
</dbReference>
<evidence type="ECO:0000256" key="2">
    <source>
        <dbReference type="RuleBase" id="RU000363"/>
    </source>
</evidence>
<dbReference type="CDD" id="cd05233">
    <property type="entry name" value="SDR_c"/>
    <property type="match status" value="1"/>
</dbReference>
<proteinExistence type="inferred from homology"/>
<sequence>MQKADIRGKWALVTGASRGIGRQVSLGLAEYGCNLVLHSRETAGTDSLAAELTAKGVQVQQVAAELSDQAQVDAMLASVLSSTPGIDIVYNNAAVMTPYRSDWKQVPADDFRRSFEVNVTALVRICHGLIPGMVARGWGRIINVTSGIQDQPELIAYSISKAAVDKFVTDTAGHLKDAGVLLNLLDPGWLRTDLGGPNAPNAVESVLPGALVPALLDDGTTGKLFRAQDYAGQTL</sequence>
<dbReference type="AlphaFoldDB" id="A0A7W9W8T9"/>
<dbReference type="SMART" id="SM00822">
    <property type="entry name" value="PKS_KR"/>
    <property type="match status" value="1"/>
</dbReference>
<dbReference type="Proteomes" id="UP000520814">
    <property type="component" value="Unassembled WGS sequence"/>
</dbReference>
<dbReference type="InterPro" id="IPR057326">
    <property type="entry name" value="KR_dom"/>
</dbReference>
<dbReference type="Pfam" id="PF00106">
    <property type="entry name" value="adh_short"/>
    <property type="match status" value="1"/>
</dbReference>
<accession>A0A7W9W8T9</accession>
<dbReference type="InterPro" id="IPR036291">
    <property type="entry name" value="NAD(P)-bd_dom_sf"/>
</dbReference>
<evidence type="ECO:0000259" key="3">
    <source>
        <dbReference type="SMART" id="SM00822"/>
    </source>
</evidence>
<dbReference type="SUPFAM" id="SSF51735">
    <property type="entry name" value="NAD(P)-binding Rossmann-fold domains"/>
    <property type="match status" value="1"/>
</dbReference>
<dbReference type="PRINTS" id="PR00080">
    <property type="entry name" value="SDRFAMILY"/>
</dbReference>
<evidence type="ECO:0000256" key="1">
    <source>
        <dbReference type="ARBA" id="ARBA00006484"/>
    </source>
</evidence>